<dbReference type="EMBL" id="JAUCQJ010000001">
    <property type="protein sequence ID" value="MDQ8747340.1"/>
    <property type="molecule type" value="Genomic_DNA"/>
</dbReference>
<dbReference type="SMART" id="SM00448">
    <property type="entry name" value="REC"/>
    <property type="match status" value="1"/>
</dbReference>
<reference evidence="4 5" key="1">
    <citation type="submission" date="2023-06" db="EMBL/GenBank/DDBJ databases">
        <title>Nosocomial Elizabethkingia miricola genome.</title>
        <authorList>
            <person name="Morgado S."/>
            <person name="Fonseca E."/>
            <person name="Freitas F."/>
            <person name="Vicente A.C."/>
        </authorList>
    </citation>
    <scope>NUCLEOTIDE SEQUENCE [LARGE SCALE GENOMIC DNA]</scope>
    <source>
        <strain evidence="4 5">EM15</strain>
    </source>
</reference>
<evidence type="ECO:0000259" key="2">
    <source>
        <dbReference type="PROSITE" id="PS50110"/>
    </source>
</evidence>
<dbReference type="GO" id="GO:0003677">
    <property type="term" value="F:DNA binding"/>
    <property type="evidence" value="ECO:0007669"/>
    <property type="project" value="UniProtKB-KW"/>
</dbReference>
<dbReference type="Proteomes" id="UP001239265">
    <property type="component" value="Unassembled WGS sequence"/>
</dbReference>
<evidence type="ECO:0000313" key="4">
    <source>
        <dbReference type="EMBL" id="MDQ8747340.1"/>
    </source>
</evidence>
<dbReference type="InterPro" id="IPR007492">
    <property type="entry name" value="LytTR_DNA-bd_dom"/>
</dbReference>
<dbReference type="Gene3D" id="2.40.50.1020">
    <property type="entry name" value="LytTr DNA-binding domain"/>
    <property type="match status" value="1"/>
</dbReference>
<dbReference type="SUPFAM" id="SSF52172">
    <property type="entry name" value="CheY-like"/>
    <property type="match status" value="1"/>
</dbReference>
<keyword evidence="1" id="KW-0597">Phosphoprotein</keyword>
<feature type="domain" description="HTH LytTR-type" evidence="3">
    <location>
        <begin position="142"/>
        <end position="241"/>
    </location>
</feature>
<keyword evidence="4" id="KW-0238">DNA-binding</keyword>
<dbReference type="InterPro" id="IPR046947">
    <property type="entry name" value="LytR-like"/>
</dbReference>
<dbReference type="InterPro" id="IPR011006">
    <property type="entry name" value="CheY-like_superfamily"/>
</dbReference>
<gene>
    <name evidence="4" type="ORF">QT385_01715</name>
</gene>
<dbReference type="PANTHER" id="PTHR37299:SF1">
    <property type="entry name" value="STAGE 0 SPORULATION PROTEIN A HOMOLOG"/>
    <property type="match status" value="1"/>
</dbReference>
<feature type="modified residue" description="4-aspartylphosphate" evidence="1">
    <location>
        <position position="57"/>
    </location>
</feature>
<proteinExistence type="predicted"/>
<feature type="domain" description="Response regulatory" evidence="2">
    <location>
        <begin position="6"/>
        <end position="117"/>
    </location>
</feature>
<dbReference type="Gene3D" id="3.40.50.2300">
    <property type="match status" value="1"/>
</dbReference>
<comment type="caution">
    <text evidence="4">The sequence shown here is derived from an EMBL/GenBank/DDBJ whole genome shotgun (WGS) entry which is preliminary data.</text>
</comment>
<dbReference type="AlphaFoldDB" id="A0ABD5B0Q7"/>
<dbReference type="RefSeq" id="WP_309046126.1">
    <property type="nucleotide sequence ID" value="NZ_JAUCQJ010000001.1"/>
</dbReference>
<dbReference type="InterPro" id="IPR001789">
    <property type="entry name" value="Sig_transdc_resp-reg_receiver"/>
</dbReference>
<evidence type="ECO:0000313" key="5">
    <source>
        <dbReference type="Proteomes" id="UP001239265"/>
    </source>
</evidence>
<evidence type="ECO:0000259" key="3">
    <source>
        <dbReference type="PROSITE" id="PS50930"/>
    </source>
</evidence>
<name>A0ABD5B0Q7_ELIMR</name>
<sequence>MADKLRCIVVDDEPIGKELIVGFVQTIPFLELRASFEDPIEALTYLQSNETDIIFSDIQMPKINGINLIRSLTKPPLIIFITAHRDFALDGFENGVVDYLVKPVAYDRFLKAVNRAKDRADSAKIGTVTESLKPELSSSDHIFVKVNGKLVKVTLKDILYIEALGDYLKIVTSSESLTTLATLKSMEDILLPLKHFRIHRSFIVKISAIKSISGNTAELNNGKVIPIALTKKEDLFNLLGI</sequence>
<dbReference type="SMART" id="SM00850">
    <property type="entry name" value="LytTR"/>
    <property type="match status" value="1"/>
</dbReference>
<evidence type="ECO:0000256" key="1">
    <source>
        <dbReference type="PROSITE-ProRule" id="PRU00169"/>
    </source>
</evidence>
<dbReference type="Pfam" id="PF04397">
    <property type="entry name" value="LytTR"/>
    <property type="match status" value="1"/>
</dbReference>
<dbReference type="PROSITE" id="PS50930">
    <property type="entry name" value="HTH_LYTTR"/>
    <property type="match status" value="1"/>
</dbReference>
<accession>A0ABD5B0Q7</accession>
<dbReference type="Pfam" id="PF00072">
    <property type="entry name" value="Response_reg"/>
    <property type="match status" value="1"/>
</dbReference>
<dbReference type="PROSITE" id="PS50110">
    <property type="entry name" value="RESPONSE_REGULATORY"/>
    <property type="match status" value="1"/>
</dbReference>
<organism evidence="4 5">
    <name type="scientific">Elizabethkingia miricola</name>
    <name type="common">Chryseobacterium miricola</name>
    <dbReference type="NCBI Taxonomy" id="172045"/>
    <lineage>
        <taxon>Bacteria</taxon>
        <taxon>Pseudomonadati</taxon>
        <taxon>Bacteroidota</taxon>
        <taxon>Flavobacteriia</taxon>
        <taxon>Flavobacteriales</taxon>
        <taxon>Weeksellaceae</taxon>
        <taxon>Elizabethkingia</taxon>
    </lineage>
</organism>
<dbReference type="PANTHER" id="PTHR37299">
    <property type="entry name" value="TRANSCRIPTIONAL REGULATOR-RELATED"/>
    <property type="match status" value="1"/>
</dbReference>
<protein>
    <submittedName>
        <fullName evidence="4">LytTR family DNA-binding domain-containing protein</fullName>
    </submittedName>
</protein>